<keyword evidence="1" id="KW-0812">Transmembrane</keyword>
<dbReference type="EMBL" id="CP020946">
    <property type="protein sequence ID" value="ASD64568.1"/>
    <property type="molecule type" value="Genomic_DNA"/>
</dbReference>
<gene>
    <name evidence="2" type="ORF">B9G79_13805</name>
</gene>
<feature type="transmembrane region" description="Helical" evidence="1">
    <location>
        <begin position="74"/>
        <end position="91"/>
    </location>
</feature>
<evidence type="ECO:0000313" key="3">
    <source>
        <dbReference type="Proteomes" id="UP000197003"/>
    </source>
</evidence>
<keyword evidence="1" id="KW-1133">Transmembrane helix</keyword>
<keyword evidence="1" id="KW-0472">Membrane</keyword>
<sequence length="121" mass="13333">MTYQFYKIMHFLGLMTLFFGLGGLLVANYAKVTLTKQARIMTFVTHGVGLMLLLIGGFGMMAKLGIMAAMPGWLYGKLIIWMLLGLAVSLIKRKGYIGWPITILLLVLGTTAAIFAINKPF</sequence>
<feature type="transmembrane region" description="Helical" evidence="1">
    <location>
        <begin position="12"/>
        <end position="30"/>
    </location>
</feature>
<evidence type="ECO:0000256" key="1">
    <source>
        <dbReference type="SAM" id="Phobius"/>
    </source>
</evidence>
<dbReference type="AlphaFoldDB" id="A0A1Z3NAQ9"/>
<evidence type="ECO:0008006" key="4">
    <source>
        <dbReference type="Google" id="ProtNLM"/>
    </source>
</evidence>
<feature type="transmembrane region" description="Helical" evidence="1">
    <location>
        <begin position="42"/>
        <end position="62"/>
    </location>
</feature>
<dbReference type="RefSeq" id="WP_088566030.1">
    <property type="nucleotide sequence ID" value="NZ_CP020946.1"/>
</dbReference>
<organism evidence="2 3">
    <name type="scientific">Bdellovibrio bacteriovorus</name>
    <dbReference type="NCBI Taxonomy" id="959"/>
    <lineage>
        <taxon>Bacteria</taxon>
        <taxon>Pseudomonadati</taxon>
        <taxon>Bdellovibrionota</taxon>
        <taxon>Bdellovibrionia</taxon>
        <taxon>Bdellovibrionales</taxon>
        <taxon>Pseudobdellovibrionaceae</taxon>
        <taxon>Bdellovibrio</taxon>
    </lineage>
</organism>
<dbReference type="Proteomes" id="UP000197003">
    <property type="component" value="Chromosome"/>
</dbReference>
<protein>
    <recommendedName>
        <fullName evidence="4">Invasion protein</fullName>
    </recommendedName>
</protein>
<evidence type="ECO:0000313" key="2">
    <source>
        <dbReference type="EMBL" id="ASD64568.1"/>
    </source>
</evidence>
<name>A0A1Z3NAQ9_BDEBC</name>
<reference evidence="2 3" key="1">
    <citation type="submission" date="2017-04" db="EMBL/GenBank/DDBJ databases">
        <title>Whole genome sequence of Bdellovibrio bacteriovorus strain SSB218315.</title>
        <authorList>
            <person name="Oyedara O."/>
            <person name="Rodriguez-Perez M.A."/>
        </authorList>
    </citation>
    <scope>NUCLEOTIDE SEQUENCE [LARGE SCALE GENOMIC DNA]</scope>
    <source>
        <strain evidence="2 3">SSB218315</strain>
    </source>
</reference>
<proteinExistence type="predicted"/>
<dbReference type="OrthoDB" id="5517151at2"/>
<accession>A0A1Z3NAQ9</accession>
<feature type="transmembrane region" description="Helical" evidence="1">
    <location>
        <begin position="97"/>
        <end position="117"/>
    </location>
</feature>